<evidence type="ECO:0000313" key="3">
    <source>
        <dbReference type="Proteomes" id="UP000253490"/>
    </source>
</evidence>
<name>A0A366ID65_9FIRM</name>
<gene>
    <name evidence="2" type="ORF">DES36_10478</name>
</gene>
<dbReference type="InterPro" id="IPR014202">
    <property type="entry name" value="Spore_II_R"/>
</dbReference>
<organism evidence="2 3">
    <name type="scientific">Alkalibaculum bacchi</name>
    <dbReference type="NCBI Taxonomy" id="645887"/>
    <lineage>
        <taxon>Bacteria</taxon>
        <taxon>Bacillati</taxon>
        <taxon>Bacillota</taxon>
        <taxon>Clostridia</taxon>
        <taxon>Eubacteriales</taxon>
        <taxon>Eubacteriaceae</taxon>
        <taxon>Alkalibaculum</taxon>
    </lineage>
</organism>
<sequence length="302" mass="34867">MKKIMACGLILLVLSSIFVVNTYSKEASLDLFVLESKVLSSNDLAKKLVRFHVIANSDTEVDQQVKLKVKDDVLEYMIPKLEVSTSKDETINIINKNSKKIQHIAEETLRTYNMDNDVSVELETTFFPTKYYKDFSLPAGDYLALRVIIGSGQGKNWWCVLFPPLCLVDVQTEIPKEEEQDKSKLLEDNSLESYDSIEELQDEQITESKEYSCQSSFNEDKIIKNETKKKYPKAIEQGEKSSKEENQGEVQYKYNKEDGRKMNQEQQYDEVSSNKRNFEVSSSNHSTPKIRWKALELLGFYN</sequence>
<dbReference type="Proteomes" id="UP000253490">
    <property type="component" value="Unassembled WGS sequence"/>
</dbReference>
<dbReference type="NCBIfam" id="TIGR02837">
    <property type="entry name" value="spore_II_R"/>
    <property type="match status" value="1"/>
</dbReference>
<keyword evidence="3" id="KW-1185">Reference proteome</keyword>
<comment type="caution">
    <text evidence="2">The sequence shown here is derived from an EMBL/GenBank/DDBJ whole genome shotgun (WGS) entry which is preliminary data.</text>
</comment>
<feature type="region of interest" description="Disordered" evidence="1">
    <location>
        <begin position="229"/>
        <end position="287"/>
    </location>
</feature>
<feature type="compositionally biased region" description="Basic and acidic residues" evidence="1">
    <location>
        <begin position="254"/>
        <end position="263"/>
    </location>
</feature>
<accession>A0A366ID65</accession>
<dbReference type="RefSeq" id="WP_113919941.1">
    <property type="nucleotide sequence ID" value="NZ_QNRX01000004.1"/>
</dbReference>
<feature type="compositionally biased region" description="Basic and acidic residues" evidence="1">
    <location>
        <begin position="236"/>
        <end position="246"/>
    </location>
</feature>
<protein>
    <submittedName>
        <fullName evidence="2">Stage II sporulation protein R</fullName>
    </submittedName>
</protein>
<evidence type="ECO:0000313" key="2">
    <source>
        <dbReference type="EMBL" id="RBP67378.1"/>
    </source>
</evidence>
<evidence type="ECO:0000256" key="1">
    <source>
        <dbReference type="SAM" id="MobiDB-lite"/>
    </source>
</evidence>
<reference evidence="2 3" key="1">
    <citation type="submission" date="2018-06" db="EMBL/GenBank/DDBJ databases">
        <title>Genomic Encyclopedia of Type Strains, Phase IV (KMG-IV): sequencing the most valuable type-strain genomes for metagenomic binning, comparative biology and taxonomic classification.</title>
        <authorList>
            <person name="Goeker M."/>
        </authorList>
    </citation>
    <scope>NUCLEOTIDE SEQUENCE [LARGE SCALE GENOMIC DNA]</scope>
    <source>
        <strain evidence="2 3">DSM 22112</strain>
    </source>
</reference>
<dbReference type="EMBL" id="QNRX01000004">
    <property type="protein sequence ID" value="RBP67378.1"/>
    <property type="molecule type" value="Genomic_DNA"/>
</dbReference>
<dbReference type="Pfam" id="PF09551">
    <property type="entry name" value="Spore_II_R"/>
    <property type="match status" value="1"/>
</dbReference>
<proteinExistence type="predicted"/>
<dbReference type="OrthoDB" id="9793324at2"/>
<dbReference type="AlphaFoldDB" id="A0A366ID65"/>